<reference evidence="1 2" key="1">
    <citation type="submission" date="2023-04" db="EMBL/GenBank/DDBJ databases">
        <title>A novel species of the genus Streptomyces: Streptomyces pakalii sp. nov. isolated from a Mexican soil jungle.</title>
        <authorList>
            <person name="Chavez-Hernandez M.A."/>
            <person name="Ortiz-Alvarez J."/>
            <person name="Villa-Tanaca L."/>
            <person name="Hernandez-Rodriguez C."/>
        </authorList>
    </citation>
    <scope>NUCLEOTIDE SEQUENCE [LARGE SCALE GENOMIC DNA]</scope>
    <source>
        <strain evidence="1 2">ENCB-J15</strain>
    </source>
</reference>
<keyword evidence="2" id="KW-1185">Reference proteome</keyword>
<dbReference type="EMBL" id="JARWAF010000003">
    <property type="protein sequence ID" value="MDJ1640267.1"/>
    <property type="molecule type" value="Genomic_DNA"/>
</dbReference>
<gene>
    <name evidence="1" type="ORF">P5W92_07605</name>
</gene>
<name>A0ABT7D386_9ACTN</name>
<accession>A0ABT7D386</accession>
<protein>
    <submittedName>
        <fullName evidence="1">DUF5996 family protein</fullName>
    </submittedName>
</protein>
<evidence type="ECO:0000313" key="1">
    <source>
        <dbReference type="EMBL" id="MDJ1640267.1"/>
    </source>
</evidence>
<organism evidence="1 2">
    <name type="scientific">Streptomyces pakalii</name>
    <dbReference type="NCBI Taxonomy" id="3036494"/>
    <lineage>
        <taxon>Bacteria</taxon>
        <taxon>Bacillati</taxon>
        <taxon>Actinomycetota</taxon>
        <taxon>Actinomycetes</taxon>
        <taxon>Kitasatosporales</taxon>
        <taxon>Streptomycetaceae</taxon>
        <taxon>Streptomyces</taxon>
    </lineage>
</organism>
<dbReference type="InterPro" id="IPR046038">
    <property type="entry name" value="DUF5996"/>
</dbReference>
<comment type="caution">
    <text evidence="1">The sequence shown here is derived from an EMBL/GenBank/DDBJ whole genome shotgun (WGS) entry which is preliminary data.</text>
</comment>
<proteinExistence type="predicted"/>
<evidence type="ECO:0000313" key="2">
    <source>
        <dbReference type="Proteomes" id="UP001237194"/>
    </source>
</evidence>
<dbReference type="Proteomes" id="UP001237194">
    <property type="component" value="Unassembled WGS sequence"/>
</dbReference>
<dbReference type="Pfam" id="PF19459">
    <property type="entry name" value="DUF5996"/>
    <property type="match status" value="1"/>
</dbReference>
<sequence>MTAPAATNWPSLRVSDWTATRDTLHMWTQIVGKIRMAHAPLVNHWWQVTLYVSPRGLTTSIIPYRSGAFEIEFDFVGHRLEVRSSDRGVRGFPLRPMAVAEFYAQVLHTLDELGIEAPIHPRPNEVEPAIPFADDHDHASYDGEAATLFWRQLLQANRVMGEFRSHFVGKVSPVHFFWGAMDLACTRFSGRQAPPHPGGAPNCGDWVMVEGYSRELSSCGFWPGGGEEGAFYAYAYPEPEGFADHPVGPEGAYFSSEFKQFLLPYEAVRSAPDPDRALAEFLHTTYEAAAVLGKWDRAALEDDPMRWDGTSTPRWSPK</sequence>
<dbReference type="RefSeq" id="WP_283892436.1">
    <property type="nucleotide sequence ID" value="NZ_JARWAF010000003.1"/>
</dbReference>